<accession>A0A1E3NWX2</accession>
<reference evidence="2 3" key="1">
    <citation type="journal article" date="2016" name="Proc. Natl. Acad. Sci. U.S.A.">
        <title>Comparative genomics of biotechnologically important yeasts.</title>
        <authorList>
            <person name="Riley R."/>
            <person name="Haridas S."/>
            <person name="Wolfe K.H."/>
            <person name="Lopes M.R."/>
            <person name="Hittinger C.T."/>
            <person name="Goeker M."/>
            <person name="Salamov A.A."/>
            <person name="Wisecaver J.H."/>
            <person name="Long T.M."/>
            <person name="Calvey C.H."/>
            <person name="Aerts A.L."/>
            <person name="Barry K.W."/>
            <person name="Choi C."/>
            <person name="Clum A."/>
            <person name="Coughlan A.Y."/>
            <person name="Deshpande S."/>
            <person name="Douglass A.P."/>
            <person name="Hanson S.J."/>
            <person name="Klenk H.-P."/>
            <person name="LaButti K.M."/>
            <person name="Lapidus A."/>
            <person name="Lindquist E.A."/>
            <person name="Lipzen A.M."/>
            <person name="Meier-Kolthoff J.P."/>
            <person name="Ohm R.A."/>
            <person name="Otillar R.P."/>
            <person name="Pangilinan J.L."/>
            <person name="Peng Y."/>
            <person name="Rokas A."/>
            <person name="Rosa C.A."/>
            <person name="Scheuner C."/>
            <person name="Sibirny A.A."/>
            <person name="Slot J.C."/>
            <person name="Stielow J.B."/>
            <person name="Sun H."/>
            <person name="Kurtzman C.P."/>
            <person name="Blackwell M."/>
            <person name="Grigoriev I.V."/>
            <person name="Jeffries T.W."/>
        </authorList>
    </citation>
    <scope>NUCLEOTIDE SEQUENCE [LARGE SCALE GENOMIC DNA]</scope>
    <source>
        <strain evidence="3">ATCC 58044 / CBS 1984 / NCYC 433 / NRRL Y-366-8</strain>
    </source>
</reference>
<evidence type="ECO:0008006" key="4">
    <source>
        <dbReference type="Google" id="ProtNLM"/>
    </source>
</evidence>
<gene>
    <name evidence="2" type="ORF">WICANDRAFT_97030</name>
</gene>
<feature type="region of interest" description="Disordered" evidence="1">
    <location>
        <begin position="68"/>
        <end position="107"/>
    </location>
</feature>
<dbReference type="EMBL" id="KV454213">
    <property type="protein sequence ID" value="ODQ57636.1"/>
    <property type="molecule type" value="Genomic_DNA"/>
</dbReference>
<feature type="region of interest" description="Disordered" evidence="1">
    <location>
        <begin position="209"/>
        <end position="328"/>
    </location>
</feature>
<feature type="compositionally biased region" description="Basic and acidic residues" evidence="1">
    <location>
        <begin position="223"/>
        <end position="309"/>
    </location>
</feature>
<evidence type="ECO:0000313" key="3">
    <source>
        <dbReference type="Proteomes" id="UP000094112"/>
    </source>
</evidence>
<sequence>MLQDFRAESKAGTHMSSDDPVMEKAFSDAVAYQALNSKALEKLLRENNLLSKDEEYIEYESWLEEKKKPETVKKSGRKSSVAMSKESTEEPPRKKKVKQPTPEKKKPTFEELANRAVWFRSKLQRGLIQRRTDPTEAELSSISNVFKDLENFSDSINSDLLKVSKIHKVLKAITRVETLKRPDDYKFHDRSIDLILKWEPYIAELKSEKSNGDLNDTPNSTFEVHDHSSSPKKENGDKKEILKEEGNGNEAEKTLPKGEVKEESTDKSKETKEDSKQQINEKSKEEVKEESNELAKEALNEQEEKKEGGEAIAETDGNESNKPVESGA</sequence>
<feature type="compositionally biased region" description="Basic and acidic residues" evidence="1">
    <location>
        <begin position="1"/>
        <end position="11"/>
    </location>
</feature>
<name>A0A1E3NWX2_WICAA</name>
<feature type="compositionally biased region" description="Polar residues" evidence="1">
    <location>
        <begin position="212"/>
        <end position="222"/>
    </location>
</feature>
<evidence type="ECO:0000256" key="1">
    <source>
        <dbReference type="SAM" id="MobiDB-lite"/>
    </source>
</evidence>
<dbReference type="Proteomes" id="UP000094112">
    <property type="component" value="Unassembled WGS sequence"/>
</dbReference>
<dbReference type="OrthoDB" id="62853at2759"/>
<dbReference type="STRING" id="683960.A0A1E3NWX2"/>
<feature type="compositionally biased region" description="Polar residues" evidence="1">
    <location>
        <begin position="318"/>
        <end position="328"/>
    </location>
</feature>
<evidence type="ECO:0000313" key="2">
    <source>
        <dbReference type="EMBL" id="ODQ57636.1"/>
    </source>
</evidence>
<keyword evidence="3" id="KW-1185">Reference proteome</keyword>
<protein>
    <recommendedName>
        <fullName evidence="4">TFIIS N-terminal domain-containing protein</fullName>
    </recommendedName>
</protein>
<proteinExistence type="predicted"/>
<organism evidence="2 3">
    <name type="scientific">Wickerhamomyces anomalus (strain ATCC 58044 / CBS 1984 / NCYC 433 / NRRL Y-366-8)</name>
    <name type="common">Yeast</name>
    <name type="synonym">Hansenula anomala</name>
    <dbReference type="NCBI Taxonomy" id="683960"/>
    <lineage>
        <taxon>Eukaryota</taxon>
        <taxon>Fungi</taxon>
        <taxon>Dikarya</taxon>
        <taxon>Ascomycota</taxon>
        <taxon>Saccharomycotina</taxon>
        <taxon>Saccharomycetes</taxon>
        <taxon>Phaffomycetales</taxon>
        <taxon>Wickerhamomycetaceae</taxon>
        <taxon>Wickerhamomyces</taxon>
    </lineage>
</organism>
<feature type="region of interest" description="Disordered" evidence="1">
    <location>
        <begin position="1"/>
        <end position="21"/>
    </location>
</feature>
<dbReference type="AlphaFoldDB" id="A0A1E3NWX2"/>
<dbReference type="GeneID" id="30203800"/>
<dbReference type="RefSeq" id="XP_019036843.1">
    <property type="nucleotide sequence ID" value="XM_019186554.1"/>
</dbReference>